<proteinExistence type="predicted"/>
<evidence type="ECO:0000256" key="1">
    <source>
        <dbReference type="SAM" id="Phobius"/>
    </source>
</evidence>
<keyword evidence="1" id="KW-1133">Transmembrane helix</keyword>
<dbReference type="EMBL" id="LJIJ01000180">
    <property type="protein sequence ID" value="ODN00940.1"/>
    <property type="molecule type" value="Genomic_DNA"/>
</dbReference>
<dbReference type="Proteomes" id="UP000094527">
    <property type="component" value="Unassembled WGS sequence"/>
</dbReference>
<reference evidence="2 3" key="1">
    <citation type="journal article" date="2016" name="Genome Biol. Evol.">
        <title>Gene Family Evolution Reflects Adaptation to Soil Environmental Stressors in the Genome of the Collembolan Orchesella cincta.</title>
        <authorList>
            <person name="Faddeeva-Vakhrusheva A."/>
            <person name="Derks M.F."/>
            <person name="Anvar S.Y."/>
            <person name="Agamennone V."/>
            <person name="Suring W."/>
            <person name="Smit S."/>
            <person name="van Straalen N.M."/>
            <person name="Roelofs D."/>
        </authorList>
    </citation>
    <scope>NUCLEOTIDE SEQUENCE [LARGE SCALE GENOMIC DNA]</scope>
    <source>
        <tissue evidence="2">Mixed pool</tissue>
    </source>
</reference>
<feature type="transmembrane region" description="Helical" evidence="1">
    <location>
        <begin position="74"/>
        <end position="95"/>
    </location>
</feature>
<evidence type="ECO:0000313" key="3">
    <source>
        <dbReference type="Proteomes" id="UP000094527"/>
    </source>
</evidence>
<comment type="caution">
    <text evidence="2">The sequence shown here is derived from an EMBL/GenBank/DDBJ whole genome shotgun (WGS) entry which is preliminary data.</text>
</comment>
<keyword evidence="1" id="KW-0472">Membrane</keyword>
<keyword evidence="3" id="KW-1185">Reference proteome</keyword>
<accession>A0A1D2N6Q1</accession>
<organism evidence="2 3">
    <name type="scientific">Orchesella cincta</name>
    <name type="common">Springtail</name>
    <name type="synonym">Podura cincta</name>
    <dbReference type="NCBI Taxonomy" id="48709"/>
    <lineage>
        <taxon>Eukaryota</taxon>
        <taxon>Metazoa</taxon>
        <taxon>Ecdysozoa</taxon>
        <taxon>Arthropoda</taxon>
        <taxon>Hexapoda</taxon>
        <taxon>Collembola</taxon>
        <taxon>Entomobryomorpha</taxon>
        <taxon>Entomobryoidea</taxon>
        <taxon>Orchesellidae</taxon>
        <taxon>Orchesellinae</taxon>
        <taxon>Orchesella</taxon>
    </lineage>
</organism>
<sequence>MISSDGSDLILDSILGNFLLFGGRVGTLQNASQRPPPPRIILKHLPMDDDQANIAVSVHHMDEAKVKIDKLCTVLAYVCMTVAFTIGIVIGIIGLSNTCLKSRCGRQNRPVPRPRASAAMESRKRIVIPSYDRLYYPQLVTPDPGDNSVFYIKNETTGEVF</sequence>
<gene>
    <name evidence="2" type="ORF">Ocin01_05729</name>
</gene>
<keyword evidence="1" id="KW-0812">Transmembrane</keyword>
<name>A0A1D2N6Q1_ORCCI</name>
<protein>
    <submittedName>
        <fullName evidence="2">Uncharacterized protein</fullName>
    </submittedName>
</protein>
<evidence type="ECO:0000313" key="2">
    <source>
        <dbReference type="EMBL" id="ODN00940.1"/>
    </source>
</evidence>
<dbReference type="AlphaFoldDB" id="A0A1D2N6Q1"/>